<keyword evidence="11" id="KW-1185">Reference proteome</keyword>
<dbReference type="GO" id="GO:0000776">
    <property type="term" value="C:kinetochore"/>
    <property type="evidence" value="ECO:0007669"/>
    <property type="project" value="TreeGrafter"/>
</dbReference>
<dbReference type="GO" id="GO:0032133">
    <property type="term" value="C:chromosome passenger complex"/>
    <property type="evidence" value="ECO:0007669"/>
    <property type="project" value="TreeGrafter"/>
</dbReference>
<evidence type="ECO:0000256" key="3">
    <source>
        <dbReference type="ARBA" id="ARBA00010042"/>
    </source>
</evidence>
<keyword evidence="5" id="KW-0159">Chromosome partition</keyword>
<evidence type="ECO:0000256" key="5">
    <source>
        <dbReference type="ARBA" id="ARBA00022829"/>
    </source>
</evidence>
<dbReference type="GO" id="GO:0051310">
    <property type="term" value="P:metaphase chromosome alignment"/>
    <property type="evidence" value="ECO:0007669"/>
    <property type="project" value="TreeGrafter"/>
</dbReference>
<evidence type="ECO:0000313" key="11">
    <source>
        <dbReference type="Proteomes" id="UP001201812"/>
    </source>
</evidence>
<evidence type="ECO:0000256" key="4">
    <source>
        <dbReference type="ARBA" id="ARBA00022490"/>
    </source>
</evidence>
<comment type="subcellular location">
    <subcellularLocation>
        <location evidence="2">Cytoplasm</location>
        <location evidence="2">Cytoskeleton</location>
        <location evidence="2">Spindle</location>
    </subcellularLocation>
    <subcellularLocation>
        <location evidence="1">Nucleus</location>
    </subcellularLocation>
</comment>
<dbReference type="GO" id="GO:0051257">
    <property type="term" value="P:meiotic spindle midzone assembly"/>
    <property type="evidence" value="ECO:0007669"/>
    <property type="project" value="TreeGrafter"/>
</dbReference>
<feature type="region of interest" description="Disordered" evidence="8">
    <location>
        <begin position="252"/>
        <end position="272"/>
    </location>
</feature>
<dbReference type="EMBL" id="JAKKPZ010000048">
    <property type="protein sequence ID" value="KAI1706376.1"/>
    <property type="molecule type" value="Genomic_DNA"/>
</dbReference>
<keyword evidence="4" id="KW-0963">Cytoplasm</keyword>
<accession>A0AAD4R341</accession>
<protein>
    <submittedName>
        <fullName evidence="10">Inner centromere protein, ARK binding region domain-containing protein</fullName>
    </submittedName>
</protein>
<dbReference type="GO" id="GO:0000281">
    <property type="term" value="P:mitotic cytokinesis"/>
    <property type="evidence" value="ECO:0007669"/>
    <property type="project" value="TreeGrafter"/>
</dbReference>
<dbReference type="Proteomes" id="UP001201812">
    <property type="component" value="Unassembled WGS sequence"/>
</dbReference>
<dbReference type="GO" id="GO:0005634">
    <property type="term" value="C:nucleus"/>
    <property type="evidence" value="ECO:0007669"/>
    <property type="project" value="UniProtKB-SubCell"/>
</dbReference>
<name>A0AAD4R341_9BILA</name>
<evidence type="ECO:0000256" key="1">
    <source>
        <dbReference type="ARBA" id="ARBA00004123"/>
    </source>
</evidence>
<feature type="region of interest" description="Disordered" evidence="8">
    <location>
        <begin position="450"/>
        <end position="474"/>
    </location>
</feature>
<keyword evidence="7" id="KW-0539">Nucleus</keyword>
<dbReference type="PANTHER" id="PTHR13142:SF1">
    <property type="entry name" value="INNER CENTROMERE PROTEIN"/>
    <property type="match status" value="1"/>
</dbReference>
<sequence>MEDDDIKTIASLVDWSKYDKIMGRVFYDTFGKLLEEKVSRVQTYKSEIRDYANQNCGGNKLPSTPKRFNAMASLLDSIQKMKTICFESDDEDAENSQRAIEANGDVGTGKAVQQNTPVNSKAATSKNHQKHSARQKKITQSEKAKKSNQVKTPLQTKAKDAKVKQPAHTVTKTGTNINAKSVFSVPVKKIASPKLAHPSSTLRQSARIKEIHEKADKQRDDWLKEKAERAKRDLEDRFRRVGCNNRAIEAENREREEKLRSRTNSNSRNIQTPKNLRASVLKSALKPARPAQPVLTSRPPLTDSAGARKLLPIRETRFIKPMYRANNANQDSEDEIVDETPNATHKAKHFNATVVEATPENATFTPSAREKEFIPSTKDNYFVDDLDSDDSTDDEHNPRKIIPIWARPAALKNQIMAVNTRVTMEQKERYFGPIADPIIEQIFGELDKKKKRGSSAEWESPLTNPRAAESRFRK</sequence>
<gene>
    <name evidence="10" type="ORF">DdX_13035</name>
</gene>
<dbReference type="InterPro" id="IPR005635">
    <property type="entry name" value="Inner_centromere_prot_ARK-bd"/>
</dbReference>
<evidence type="ECO:0000256" key="8">
    <source>
        <dbReference type="SAM" id="MobiDB-lite"/>
    </source>
</evidence>
<dbReference type="GO" id="GO:0030496">
    <property type="term" value="C:midbody"/>
    <property type="evidence" value="ECO:0007669"/>
    <property type="project" value="TreeGrafter"/>
</dbReference>
<evidence type="ECO:0000256" key="6">
    <source>
        <dbReference type="ARBA" id="ARBA00023212"/>
    </source>
</evidence>
<evidence type="ECO:0000256" key="7">
    <source>
        <dbReference type="ARBA" id="ARBA00023242"/>
    </source>
</evidence>
<proteinExistence type="inferred from homology"/>
<dbReference type="GO" id="GO:1990385">
    <property type="term" value="C:meiotic spindle midzone"/>
    <property type="evidence" value="ECO:0007669"/>
    <property type="project" value="TreeGrafter"/>
</dbReference>
<feature type="domain" description="Inner centromere protein ARK-binding" evidence="9">
    <location>
        <begin position="385"/>
        <end position="443"/>
    </location>
</feature>
<evidence type="ECO:0000313" key="10">
    <source>
        <dbReference type="EMBL" id="KAI1706376.1"/>
    </source>
</evidence>
<reference evidence="10" key="1">
    <citation type="submission" date="2022-01" db="EMBL/GenBank/DDBJ databases">
        <title>Genome Sequence Resource for Two Populations of Ditylenchus destructor, the Migratory Endoparasitic Phytonematode.</title>
        <authorList>
            <person name="Zhang H."/>
            <person name="Lin R."/>
            <person name="Xie B."/>
        </authorList>
    </citation>
    <scope>NUCLEOTIDE SEQUENCE</scope>
    <source>
        <strain evidence="10">BazhouSP</strain>
    </source>
</reference>
<dbReference type="Pfam" id="PF03941">
    <property type="entry name" value="INCENP_ARK-bind"/>
    <property type="match status" value="1"/>
</dbReference>
<evidence type="ECO:0000259" key="9">
    <source>
        <dbReference type="Pfam" id="PF03941"/>
    </source>
</evidence>
<keyword evidence="6" id="KW-0206">Cytoskeleton</keyword>
<comment type="similarity">
    <text evidence="3">Belongs to the INCENP family.</text>
</comment>
<dbReference type="PANTHER" id="PTHR13142">
    <property type="entry name" value="INNER CENTROMERE PROTEIN"/>
    <property type="match status" value="1"/>
</dbReference>
<comment type="caution">
    <text evidence="10">The sequence shown here is derived from an EMBL/GenBank/DDBJ whole genome shotgun (WGS) entry which is preliminary data.</text>
</comment>
<evidence type="ECO:0000256" key="2">
    <source>
        <dbReference type="ARBA" id="ARBA00004186"/>
    </source>
</evidence>
<organism evidence="10 11">
    <name type="scientific">Ditylenchus destructor</name>
    <dbReference type="NCBI Taxonomy" id="166010"/>
    <lineage>
        <taxon>Eukaryota</taxon>
        <taxon>Metazoa</taxon>
        <taxon>Ecdysozoa</taxon>
        <taxon>Nematoda</taxon>
        <taxon>Chromadorea</taxon>
        <taxon>Rhabditida</taxon>
        <taxon>Tylenchina</taxon>
        <taxon>Tylenchomorpha</taxon>
        <taxon>Sphaerularioidea</taxon>
        <taxon>Anguinidae</taxon>
        <taxon>Anguininae</taxon>
        <taxon>Ditylenchus</taxon>
    </lineage>
</organism>
<feature type="compositionally biased region" description="Polar residues" evidence="8">
    <location>
        <begin position="111"/>
        <end position="126"/>
    </location>
</feature>
<dbReference type="AlphaFoldDB" id="A0AAD4R341"/>
<feature type="compositionally biased region" description="Basic residues" evidence="8">
    <location>
        <begin position="127"/>
        <end position="137"/>
    </location>
</feature>
<feature type="region of interest" description="Disordered" evidence="8">
    <location>
        <begin position="101"/>
        <end position="169"/>
    </location>
</feature>
<feature type="compositionally biased region" description="Polar residues" evidence="8">
    <location>
        <begin position="262"/>
        <end position="272"/>
    </location>
</feature>